<dbReference type="PROSITE" id="PS01124">
    <property type="entry name" value="HTH_ARAC_FAMILY_2"/>
    <property type="match status" value="1"/>
</dbReference>
<feature type="transmembrane region" description="Helical" evidence="4">
    <location>
        <begin position="189"/>
        <end position="209"/>
    </location>
</feature>
<gene>
    <name evidence="6" type="ORF">GS398_17200</name>
</gene>
<dbReference type="Gene3D" id="1.10.10.60">
    <property type="entry name" value="Homeodomain-like"/>
    <property type="match status" value="2"/>
</dbReference>
<feature type="transmembrane region" description="Helical" evidence="4">
    <location>
        <begin position="229"/>
        <end position="248"/>
    </location>
</feature>
<dbReference type="GO" id="GO:0003700">
    <property type="term" value="F:DNA-binding transcription factor activity"/>
    <property type="evidence" value="ECO:0007669"/>
    <property type="project" value="InterPro"/>
</dbReference>
<dbReference type="InterPro" id="IPR018062">
    <property type="entry name" value="HTH_AraC-typ_CS"/>
</dbReference>
<keyword evidence="4" id="KW-0472">Membrane</keyword>
<name>A0A7K1Y1B6_9SPHI</name>
<evidence type="ECO:0000259" key="5">
    <source>
        <dbReference type="PROSITE" id="PS01124"/>
    </source>
</evidence>
<feature type="transmembrane region" description="Helical" evidence="4">
    <location>
        <begin position="38"/>
        <end position="61"/>
    </location>
</feature>
<evidence type="ECO:0000313" key="6">
    <source>
        <dbReference type="EMBL" id="MXV17040.1"/>
    </source>
</evidence>
<accession>A0A7K1Y1B6</accession>
<keyword evidence="7" id="KW-1185">Reference proteome</keyword>
<comment type="caution">
    <text evidence="6">The sequence shown here is derived from an EMBL/GenBank/DDBJ whole genome shotgun (WGS) entry which is preliminary data.</text>
</comment>
<protein>
    <submittedName>
        <fullName evidence="6">Helix-turn-helix domain-containing protein</fullName>
    </submittedName>
</protein>
<feature type="domain" description="HTH araC/xylS-type" evidence="5">
    <location>
        <begin position="310"/>
        <end position="401"/>
    </location>
</feature>
<keyword evidence="4" id="KW-0812">Transmembrane</keyword>
<keyword evidence="4" id="KW-1133">Transmembrane helix</keyword>
<dbReference type="InterPro" id="IPR018060">
    <property type="entry name" value="HTH_AraC"/>
</dbReference>
<sequence>MYPILLYNIFVIGGLFCGFITFLLLFFKGNNLFQNRLLSIVVFACAWYALQHTLTVTGWLADLPHFWRMGSPLYYLVPPCYFFYTRATLLGENAFRKRDWLHFIPAAVHFLELMPFYLKSTAEKRQIVLYFMEDFNRSYVLGSGYIPALWHYAVRPFFGLAYLLFLLWPILIRYRRRSHPQQVVTAGKYAWLVAFASFMTVMYSGLAVQTVFALQHLDVPNAAVTESRAPLYVMSLTFLGMVCYLLFYQEIFYVQESLSPASPAEENEAATEACVNEEQPAVKEKRIGKELLVIYAATIDTFMLQHKPFMRQGITVSELALEMGMQPRTLSGVLNQHYQQRFSDFINAYRIAHIKSCLETGKWKEFTLEGLAYQCGFTSRSTFFAAFKKDTGLSPTEYIKKIGKSAPAAN</sequence>
<reference evidence="6 7" key="1">
    <citation type="submission" date="2019-11" db="EMBL/GenBank/DDBJ databases">
        <title>Pedobacter sp. HMF7056 Genome sequencing and assembly.</title>
        <authorList>
            <person name="Kang H."/>
            <person name="Kim H."/>
            <person name="Joh K."/>
        </authorList>
    </citation>
    <scope>NUCLEOTIDE SEQUENCE [LARGE SCALE GENOMIC DNA]</scope>
    <source>
        <strain evidence="6 7">HMF7056</strain>
    </source>
</reference>
<dbReference type="PANTHER" id="PTHR43280">
    <property type="entry name" value="ARAC-FAMILY TRANSCRIPTIONAL REGULATOR"/>
    <property type="match status" value="1"/>
</dbReference>
<dbReference type="PANTHER" id="PTHR43280:SF29">
    <property type="entry name" value="ARAC-FAMILY TRANSCRIPTIONAL REGULATOR"/>
    <property type="match status" value="1"/>
</dbReference>
<dbReference type="Proteomes" id="UP000451233">
    <property type="component" value="Unassembled WGS sequence"/>
</dbReference>
<feature type="transmembrane region" description="Helical" evidence="4">
    <location>
        <begin position="6"/>
        <end position="26"/>
    </location>
</feature>
<feature type="transmembrane region" description="Helical" evidence="4">
    <location>
        <begin position="149"/>
        <end position="168"/>
    </location>
</feature>
<dbReference type="PROSITE" id="PS00041">
    <property type="entry name" value="HTH_ARAC_FAMILY_1"/>
    <property type="match status" value="1"/>
</dbReference>
<keyword evidence="3" id="KW-0804">Transcription</keyword>
<keyword evidence="2" id="KW-0238">DNA-binding</keyword>
<dbReference type="SMART" id="SM00342">
    <property type="entry name" value="HTH_ARAC"/>
    <property type="match status" value="1"/>
</dbReference>
<evidence type="ECO:0000256" key="1">
    <source>
        <dbReference type="ARBA" id="ARBA00023015"/>
    </source>
</evidence>
<dbReference type="Pfam" id="PF12833">
    <property type="entry name" value="HTH_18"/>
    <property type="match status" value="1"/>
</dbReference>
<dbReference type="SUPFAM" id="SSF46689">
    <property type="entry name" value="Homeodomain-like"/>
    <property type="match status" value="1"/>
</dbReference>
<dbReference type="RefSeq" id="WP_160908049.1">
    <property type="nucleotide sequence ID" value="NZ_WVHS01000004.1"/>
</dbReference>
<dbReference type="InterPro" id="IPR009057">
    <property type="entry name" value="Homeodomain-like_sf"/>
</dbReference>
<dbReference type="EMBL" id="WVHS01000004">
    <property type="protein sequence ID" value="MXV17040.1"/>
    <property type="molecule type" value="Genomic_DNA"/>
</dbReference>
<dbReference type="GO" id="GO:0043565">
    <property type="term" value="F:sequence-specific DNA binding"/>
    <property type="evidence" value="ECO:0007669"/>
    <property type="project" value="InterPro"/>
</dbReference>
<evidence type="ECO:0000256" key="2">
    <source>
        <dbReference type="ARBA" id="ARBA00023125"/>
    </source>
</evidence>
<keyword evidence="1" id="KW-0805">Transcription regulation</keyword>
<evidence type="ECO:0000313" key="7">
    <source>
        <dbReference type="Proteomes" id="UP000451233"/>
    </source>
</evidence>
<evidence type="ECO:0000256" key="4">
    <source>
        <dbReference type="SAM" id="Phobius"/>
    </source>
</evidence>
<organism evidence="6 7">
    <name type="scientific">Hufsiella ginkgonis</name>
    <dbReference type="NCBI Taxonomy" id="2695274"/>
    <lineage>
        <taxon>Bacteria</taxon>
        <taxon>Pseudomonadati</taxon>
        <taxon>Bacteroidota</taxon>
        <taxon>Sphingobacteriia</taxon>
        <taxon>Sphingobacteriales</taxon>
        <taxon>Sphingobacteriaceae</taxon>
        <taxon>Hufsiella</taxon>
    </lineage>
</organism>
<proteinExistence type="predicted"/>
<evidence type="ECO:0000256" key="3">
    <source>
        <dbReference type="ARBA" id="ARBA00023163"/>
    </source>
</evidence>
<dbReference type="AlphaFoldDB" id="A0A7K1Y1B6"/>